<dbReference type="EMBL" id="DUZY01000001">
    <property type="protein sequence ID" value="DAD20145.1"/>
    <property type="molecule type" value="Genomic_DNA"/>
</dbReference>
<evidence type="ECO:0000313" key="1">
    <source>
        <dbReference type="EMBL" id="DAD20145.1"/>
    </source>
</evidence>
<comment type="caution">
    <text evidence="1">The sequence shown here is derived from an EMBL/GenBank/DDBJ whole genome shotgun (WGS) entry which is preliminary data.</text>
</comment>
<dbReference type="Proteomes" id="UP000607653">
    <property type="component" value="Unassembled WGS sequence"/>
</dbReference>
<sequence>MEKAMEMRLSSCFSGSVFSSCFSSYNKAASEDGGSGDEVVALVIGKDDGEFYTILR</sequence>
<evidence type="ECO:0000313" key="2">
    <source>
        <dbReference type="Proteomes" id="UP000607653"/>
    </source>
</evidence>
<dbReference type="AlphaFoldDB" id="A0A822XN21"/>
<accession>A0A822XN21</accession>
<gene>
    <name evidence="1" type="ORF">HUJ06_021608</name>
</gene>
<reference evidence="1 2" key="1">
    <citation type="journal article" date="2020" name="Mol. Biol. Evol.">
        <title>Distinct Expression and Methylation Patterns for Genes with Different Fates following a Single Whole-Genome Duplication in Flowering Plants.</title>
        <authorList>
            <person name="Shi T."/>
            <person name="Rahmani R.S."/>
            <person name="Gugger P.F."/>
            <person name="Wang M."/>
            <person name="Li H."/>
            <person name="Zhang Y."/>
            <person name="Li Z."/>
            <person name="Wang Q."/>
            <person name="Van de Peer Y."/>
            <person name="Marchal K."/>
            <person name="Chen J."/>
        </authorList>
    </citation>
    <scope>NUCLEOTIDE SEQUENCE [LARGE SCALE GENOMIC DNA]</scope>
    <source>
        <tissue evidence="1">Leaf</tissue>
    </source>
</reference>
<dbReference type="PROSITE" id="PS51257">
    <property type="entry name" value="PROKAR_LIPOPROTEIN"/>
    <property type="match status" value="1"/>
</dbReference>
<proteinExistence type="predicted"/>
<organism evidence="1 2">
    <name type="scientific">Nelumbo nucifera</name>
    <name type="common">Sacred lotus</name>
    <dbReference type="NCBI Taxonomy" id="4432"/>
    <lineage>
        <taxon>Eukaryota</taxon>
        <taxon>Viridiplantae</taxon>
        <taxon>Streptophyta</taxon>
        <taxon>Embryophyta</taxon>
        <taxon>Tracheophyta</taxon>
        <taxon>Spermatophyta</taxon>
        <taxon>Magnoliopsida</taxon>
        <taxon>Proteales</taxon>
        <taxon>Nelumbonaceae</taxon>
        <taxon>Nelumbo</taxon>
    </lineage>
</organism>
<keyword evidence="2" id="KW-1185">Reference proteome</keyword>
<protein>
    <submittedName>
        <fullName evidence="1">Uncharacterized protein</fullName>
    </submittedName>
</protein>
<name>A0A822XN21_NELNU</name>